<dbReference type="AlphaFoldDB" id="A0AA88GSY1"/>
<feature type="domain" description="Wntless-like transmembrane" evidence="6">
    <location>
        <begin position="195"/>
        <end position="437"/>
    </location>
</feature>
<keyword evidence="9" id="KW-1185">Reference proteome</keyword>
<evidence type="ECO:0000256" key="3">
    <source>
        <dbReference type="ARBA" id="ARBA00022989"/>
    </source>
</evidence>
<evidence type="ECO:0000256" key="1">
    <source>
        <dbReference type="ARBA" id="ARBA00004141"/>
    </source>
</evidence>
<evidence type="ECO:0000259" key="6">
    <source>
        <dbReference type="Pfam" id="PF06664"/>
    </source>
</evidence>
<dbReference type="Pfam" id="PF21885">
    <property type="entry name" value="TMEM181_GOLD"/>
    <property type="match status" value="1"/>
</dbReference>
<protein>
    <submittedName>
        <fullName evidence="8">Uncharacterized protein</fullName>
    </submittedName>
</protein>
<feature type="transmembrane region" description="Helical" evidence="5">
    <location>
        <begin position="414"/>
        <end position="435"/>
    </location>
</feature>
<dbReference type="GO" id="GO:0015643">
    <property type="term" value="F:toxic substance binding"/>
    <property type="evidence" value="ECO:0007669"/>
    <property type="project" value="InterPro"/>
</dbReference>
<keyword evidence="4 5" id="KW-0472">Membrane</keyword>
<evidence type="ECO:0000256" key="2">
    <source>
        <dbReference type="ARBA" id="ARBA00022692"/>
    </source>
</evidence>
<evidence type="ECO:0000259" key="7">
    <source>
        <dbReference type="Pfam" id="PF21885"/>
    </source>
</evidence>
<reference evidence="8 9" key="1">
    <citation type="journal article" date="2018" name="BMC Genomics">
        <title>The genome of Naegleria lovaniensis, the basis for a comparative approach to unravel pathogenicity factors of the human pathogenic amoeba N. fowleri.</title>
        <authorList>
            <person name="Liechti N."/>
            <person name="Schurch N."/>
            <person name="Bruggmann R."/>
            <person name="Wittwer M."/>
        </authorList>
    </citation>
    <scope>NUCLEOTIDE SEQUENCE [LARGE SCALE GENOMIC DNA]</scope>
    <source>
        <strain evidence="8 9">ATCC 30569</strain>
    </source>
</reference>
<dbReference type="GO" id="GO:0016020">
    <property type="term" value="C:membrane"/>
    <property type="evidence" value="ECO:0007669"/>
    <property type="project" value="UniProtKB-SubCell"/>
</dbReference>
<dbReference type="PANTHER" id="PTHR31918">
    <property type="entry name" value="TRANSMEMBRANE PROTEIN 181"/>
    <property type="match status" value="1"/>
</dbReference>
<name>A0AA88GSY1_NAELO</name>
<feature type="transmembrane region" description="Helical" evidence="5">
    <location>
        <begin position="346"/>
        <end position="366"/>
    </location>
</feature>
<dbReference type="Pfam" id="PF06664">
    <property type="entry name" value="WLS-like_TM"/>
    <property type="match status" value="1"/>
</dbReference>
<evidence type="ECO:0000256" key="5">
    <source>
        <dbReference type="SAM" id="Phobius"/>
    </source>
</evidence>
<keyword evidence="3 5" id="KW-1133">Transmembrane helix</keyword>
<proteinExistence type="predicted"/>
<organism evidence="8 9">
    <name type="scientific">Naegleria lovaniensis</name>
    <name type="common">Amoeba</name>
    <dbReference type="NCBI Taxonomy" id="51637"/>
    <lineage>
        <taxon>Eukaryota</taxon>
        <taxon>Discoba</taxon>
        <taxon>Heterolobosea</taxon>
        <taxon>Tetramitia</taxon>
        <taxon>Eutetramitia</taxon>
        <taxon>Vahlkampfiidae</taxon>
        <taxon>Naegleria</taxon>
    </lineage>
</organism>
<accession>A0AA88GSY1</accession>
<dbReference type="InterPro" id="IPR047843">
    <property type="entry name" value="WLS-like_TM"/>
</dbReference>
<dbReference type="InterPro" id="IPR054077">
    <property type="entry name" value="TMEM181_GOLD"/>
</dbReference>
<sequence>MHQLQPDKKRLCFEVSPVWTIVFLFIVMGLIFFAIAIGGIFGPDSIEIVKATDSQGKEEILEFSPEVWKATLQGQEISGTFDDLSVFNDEILFTVVFFKNSSLQSFGFQDMMEMNIGVMGTNDDRNWVEVAPSNSHKRELTCPQGSATCQPLTLFQLTKISFKKYKATIKITNQGKQADMDLFEPKLFFSYASMNDAFVKLEIAFRYIFLFFNVAILTLFLIYTRYKQPFSLWHTEQKWIAFVLFFLILYNNPIYVLQYLSDLWLFNLLNILFKVTYIAILLFSFLVFTHSIYTKEENRGVFSFYFPKGILVVTLWILTVVSFILVSVTKKYDIAYAFEELAYHNFIAAAIVSLLGVYILLLLYYIVRGIGMMKDLPTKYSAKFKVVYGVTLFVLVVAIAASVISYSFGKLTSFLFLATLALLNLWPFALAIFFLPSNEKHIGEDKDEIRILQGADEEDDEELVVQEEDEEE</sequence>
<dbReference type="PANTHER" id="PTHR31918:SF1">
    <property type="entry name" value="TRANSMEMBRANE PROTEIN 181"/>
    <property type="match status" value="1"/>
</dbReference>
<feature type="domain" description="TMEM181 GOLD" evidence="7">
    <location>
        <begin position="83"/>
        <end position="176"/>
    </location>
</feature>
<dbReference type="GeneID" id="68095814"/>
<feature type="transmembrane region" description="Helical" evidence="5">
    <location>
        <begin position="305"/>
        <end position="326"/>
    </location>
</feature>
<feature type="transmembrane region" description="Helical" evidence="5">
    <location>
        <begin position="204"/>
        <end position="223"/>
    </location>
</feature>
<comment type="subcellular location">
    <subcellularLocation>
        <location evidence="1">Membrane</location>
        <topology evidence="1">Multi-pass membrane protein</topology>
    </subcellularLocation>
</comment>
<feature type="transmembrane region" description="Helical" evidence="5">
    <location>
        <begin position="386"/>
        <end position="408"/>
    </location>
</feature>
<evidence type="ECO:0000256" key="4">
    <source>
        <dbReference type="ARBA" id="ARBA00023136"/>
    </source>
</evidence>
<comment type="caution">
    <text evidence="8">The sequence shown here is derived from an EMBL/GenBank/DDBJ whole genome shotgun (WGS) entry which is preliminary data.</text>
</comment>
<dbReference type="InterPro" id="IPR040416">
    <property type="entry name" value="TMEM181"/>
</dbReference>
<keyword evidence="2 5" id="KW-0812">Transmembrane</keyword>
<evidence type="ECO:0000313" key="9">
    <source>
        <dbReference type="Proteomes" id="UP000816034"/>
    </source>
</evidence>
<dbReference type="Proteomes" id="UP000816034">
    <property type="component" value="Unassembled WGS sequence"/>
</dbReference>
<feature type="transmembrane region" description="Helical" evidence="5">
    <location>
        <begin position="21"/>
        <end position="41"/>
    </location>
</feature>
<feature type="transmembrane region" description="Helical" evidence="5">
    <location>
        <begin position="271"/>
        <end position="293"/>
    </location>
</feature>
<dbReference type="EMBL" id="PYSW02000018">
    <property type="protein sequence ID" value="KAG2385544.1"/>
    <property type="molecule type" value="Genomic_DNA"/>
</dbReference>
<dbReference type="RefSeq" id="XP_044549537.1">
    <property type="nucleotide sequence ID" value="XM_044692878.1"/>
</dbReference>
<evidence type="ECO:0000313" key="8">
    <source>
        <dbReference type="EMBL" id="KAG2385544.1"/>
    </source>
</evidence>
<feature type="transmembrane region" description="Helical" evidence="5">
    <location>
        <begin position="239"/>
        <end position="259"/>
    </location>
</feature>
<gene>
    <name evidence="8" type="ORF">C9374_003359</name>
</gene>